<evidence type="ECO:0000256" key="4">
    <source>
        <dbReference type="ARBA" id="ARBA00022490"/>
    </source>
</evidence>
<dbReference type="Gene3D" id="3.30.310.10">
    <property type="entry name" value="TATA-Binding Protein"/>
    <property type="match status" value="1"/>
</dbReference>
<comment type="subunit">
    <text evidence="11">Oligomeric complex.</text>
</comment>
<evidence type="ECO:0000256" key="8">
    <source>
        <dbReference type="ARBA" id="ARBA00023034"/>
    </source>
</evidence>
<reference evidence="15 16" key="1">
    <citation type="submission" date="2021-03" db="EMBL/GenBank/DDBJ databases">
        <title>Leishmania (Mundinia) martiniquensis Genome sequencing and assembly.</title>
        <authorList>
            <person name="Almutairi H."/>
            <person name="Gatherer D."/>
        </authorList>
    </citation>
    <scope>NUCLEOTIDE SEQUENCE [LARGE SCALE GENOMIC DNA]</scope>
    <source>
        <strain evidence="15">LSCM1</strain>
    </source>
</reference>
<dbReference type="InterPro" id="IPR009028">
    <property type="entry name" value="Coatomer/calthrin_app_sub_C"/>
</dbReference>
<dbReference type="Pfam" id="PF01602">
    <property type="entry name" value="Adaptin_N"/>
    <property type="match status" value="1"/>
</dbReference>
<dbReference type="Gene3D" id="1.25.10.10">
    <property type="entry name" value="Leucine-rich Repeat Variant"/>
    <property type="match status" value="2"/>
</dbReference>
<keyword evidence="4 11" id="KW-0963">Cytoplasm</keyword>
<dbReference type="GO" id="GO:0006886">
    <property type="term" value="P:intracellular protein transport"/>
    <property type="evidence" value="ECO:0007669"/>
    <property type="project" value="InterPro"/>
</dbReference>
<dbReference type="InterPro" id="IPR013041">
    <property type="entry name" value="Clathrin_app_Ig-like_sf"/>
</dbReference>
<keyword evidence="5" id="KW-0677">Repeat</keyword>
<evidence type="ECO:0000256" key="10">
    <source>
        <dbReference type="ARBA" id="ARBA00023329"/>
    </source>
</evidence>
<dbReference type="SUPFAM" id="SSF49348">
    <property type="entry name" value="Clathrin adaptor appendage domain"/>
    <property type="match status" value="1"/>
</dbReference>
<dbReference type="PIRSF" id="PIRSF037093">
    <property type="entry name" value="Coatomer_gamma_subunit"/>
    <property type="match status" value="1"/>
</dbReference>
<keyword evidence="16" id="KW-1185">Reference proteome</keyword>
<accession>A0A836GV65</accession>
<evidence type="ECO:0000256" key="9">
    <source>
        <dbReference type="ARBA" id="ARBA00023136"/>
    </source>
</evidence>
<evidence type="ECO:0000259" key="13">
    <source>
        <dbReference type="Pfam" id="PF08752"/>
    </source>
</evidence>
<evidence type="ECO:0000256" key="11">
    <source>
        <dbReference type="PIRNR" id="PIRNR037093"/>
    </source>
</evidence>
<dbReference type="PANTHER" id="PTHR10261:SF0">
    <property type="entry name" value="COATOMER SUBUNIT GAMMA-2"/>
    <property type="match status" value="1"/>
</dbReference>
<dbReference type="OrthoDB" id="1074925at2759"/>
<protein>
    <recommendedName>
        <fullName evidence="11">Coatomer subunit gamma</fullName>
    </recommendedName>
</protein>
<dbReference type="InterPro" id="IPR013040">
    <property type="entry name" value="Coatomer_gsu_app_Ig-like_dom"/>
</dbReference>
<dbReference type="RefSeq" id="XP_067177454.1">
    <property type="nucleotide sequence ID" value="XM_067320844.1"/>
</dbReference>
<dbReference type="PANTHER" id="PTHR10261">
    <property type="entry name" value="COATOMER SUBUNIT GAMMA"/>
    <property type="match status" value="1"/>
</dbReference>
<dbReference type="GO" id="GO:0006891">
    <property type="term" value="P:intra-Golgi vesicle-mediated transport"/>
    <property type="evidence" value="ECO:0007669"/>
    <property type="project" value="TreeGrafter"/>
</dbReference>
<dbReference type="GO" id="GO:0005793">
    <property type="term" value="C:endoplasmic reticulum-Golgi intermediate compartment"/>
    <property type="evidence" value="ECO:0007669"/>
    <property type="project" value="TreeGrafter"/>
</dbReference>
<dbReference type="InterPro" id="IPR012295">
    <property type="entry name" value="TBP_dom_sf"/>
</dbReference>
<dbReference type="InterPro" id="IPR032154">
    <property type="entry name" value="Coatomer_g_Cpla"/>
</dbReference>
<dbReference type="AlphaFoldDB" id="A0A836GV65"/>
<evidence type="ECO:0000313" key="16">
    <source>
        <dbReference type="Proteomes" id="UP000673552"/>
    </source>
</evidence>
<dbReference type="Pfam" id="PF08752">
    <property type="entry name" value="COP-gamma_platf"/>
    <property type="match status" value="1"/>
</dbReference>
<evidence type="ECO:0000259" key="14">
    <source>
        <dbReference type="Pfam" id="PF16381"/>
    </source>
</evidence>
<comment type="similarity">
    <text evidence="2 11">Belongs to the COPG family.</text>
</comment>
<dbReference type="SUPFAM" id="SSF48371">
    <property type="entry name" value="ARM repeat"/>
    <property type="match status" value="1"/>
</dbReference>
<dbReference type="GO" id="GO:0006888">
    <property type="term" value="P:endoplasmic reticulum to Golgi vesicle-mediated transport"/>
    <property type="evidence" value="ECO:0007669"/>
    <property type="project" value="TreeGrafter"/>
</dbReference>
<evidence type="ECO:0000313" key="15">
    <source>
        <dbReference type="EMBL" id="KAG5474512.1"/>
    </source>
</evidence>
<comment type="caution">
    <text evidence="15">The sequence shown here is derived from an EMBL/GenBank/DDBJ whole genome shotgun (WGS) entry which is preliminary data.</text>
</comment>
<feature type="domain" description="Coatomer subunit gamma C-terminal" evidence="14">
    <location>
        <begin position="748"/>
        <end position="862"/>
    </location>
</feature>
<evidence type="ECO:0000259" key="12">
    <source>
        <dbReference type="Pfam" id="PF01602"/>
    </source>
</evidence>
<name>A0A836GV65_9TRYP</name>
<dbReference type="InterPro" id="IPR002553">
    <property type="entry name" value="Clathrin/coatomer_adapt-like_N"/>
</dbReference>
<dbReference type="InterPro" id="IPR016024">
    <property type="entry name" value="ARM-type_fold"/>
</dbReference>
<proteinExistence type="inferred from homology"/>
<dbReference type="GO" id="GO:0000139">
    <property type="term" value="C:Golgi membrane"/>
    <property type="evidence" value="ECO:0007669"/>
    <property type="project" value="UniProtKB-SubCell"/>
</dbReference>
<dbReference type="GO" id="GO:0005783">
    <property type="term" value="C:endoplasmic reticulum"/>
    <property type="evidence" value="ECO:0007669"/>
    <property type="project" value="TreeGrafter"/>
</dbReference>
<comment type="subcellular location">
    <subcellularLocation>
        <location evidence="11">Cytoplasm</location>
    </subcellularLocation>
    <subcellularLocation>
        <location evidence="1 11">Golgi apparatus membrane</location>
        <topology evidence="1 11">Peripheral membrane protein</topology>
        <orientation evidence="1 11">Cytoplasmic side</orientation>
    </subcellularLocation>
    <subcellularLocation>
        <location evidence="11">Cytoplasmic vesicle</location>
        <location evidence="11">COPI-coated vesicle membrane</location>
        <topology evidence="11">Peripheral membrane protein</topology>
        <orientation evidence="11">Cytoplasmic side</orientation>
    </subcellularLocation>
</comment>
<evidence type="ECO:0000256" key="1">
    <source>
        <dbReference type="ARBA" id="ARBA00004255"/>
    </source>
</evidence>
<evidence type="ECO:0000256" key="7">
    <source>
        <dbReference type="ARBA" id="ARBA00022927"/>
    </source>
</evidence>
<dbReference type="GO" id="GO:0009306">
    <property type="term" value="P:protein secretion"/>
    <property type="evidence" value="ECO:0007669"/>
    <property type="project" value="TreeGrafter"/>
</dbReference>
<evidence type="ECO:0000256" key="6">
    <source>
        <dbReference type="ARBA" id="ARBA00022892"/>
    </source>
</evidence>
<comment type="function">
    <text evidence="11">The coatomer is a cytosolic protein complex that binds to dilysine motifs and reversibly associates with Golgi non-clathrin-coated vesicles, which further mediate biosynthetic protein transport from the ER, via the Golgi up to the trans Golgi network. Coatomer complex is required for budding from Golgi membranes, and is essential for the retrograde Golgi-to-ER transport of dilysine-tagged proteins.</text>
</comment>
<feature type="domain" description="Clathrin/coatomer adaptor adaptin-like N-terminal" evidence="12">
    <location>
        <begin position="30"/>
        <end position="537"/>
    </location>
</feature>
<evidence type="ECO:0000256" key="5">
    <source>
        <dbReference type="ARBA" id="ARBA00022737"/>
    </source>
</evidence>
<dbReference type="InterPro" id="IPR037067">
    <property type="entry name" value="Coatomer_gsu_app_sf"/>
</dbReference>
<dbReference type="Proteomes" id="UP000673552">
    <property type="component" value="Chromosome 28"/>
</dbReference>
<sequence length="865" mass="95723">MVDAGSRYDEDEEEDVLPFEGLDKASALQECRVFNKVPLDEDGSIRAMTQVLYLLSIGVHLTEAEATDIFFMSTKLMQSNYAKLRRLQYILMKELSPLVEQSFIASNALMTDIKKKGDSDKSSAIRALYTIMDSSMYNSMDRTIVECMTSRNPSVVTAALVTGIHMSNTLPEMPRKWATQLNEVLRDRSKAQYPAIALLHKMRNNDRLSVDRLIEDAQAGRIRSSLAVCLVIKMCTELMQDDFSGSLEIYKFVTSMLHRSDMIAFEAAKSIASLRNVSDKELAPVVTVLQLYLTSQNQVLRFAAAYLLGCISTTHPTAVAPINAEMEALALDSNRVIATLAITSLLKTGTEGTIARMLTQLSSGSYMSELGDELKLTIVDAMRVLNAKFPSKYETLLAFLFRALSDEGSSSLKQSVVDAMLDISTSNPSSKEVVLTHLAEFIDDCEFSQITKRVLMHLGEGVPHCSNPRRFVRYVYNHATLEKPEVRAVAVTTLAKIAAGVPSLRRSIVALLKRSCSDSDDEVRDRAVLYTKLFLQKDEALVRTYVEDVAAAALQHRNALRDAAKKMSVDGAIGGLTSVDMMAAIAAAPDNTISFGMALPTPAVLQGRDALHHVKQLRELGEPARSTEPSLITEADNEYVVSVMKHIYPAHVVLQFKVKNMMDHMLFKKVLVMTNTEELEVEPLYAIPIESIRPGETRYGYVVLQYAPSNFPSGTVEPTFRFSMAESEDEEAGEQDEYPMESFDVDVSDFVTPMNLGNEMDSKWAEQEGNETAGTFALHSMKNLTEAAQQLADFFGMYIEGGVPEKITTTSHVLRMAGVLADEDRTLVLVQAKVFISTDNRVALHLALRGGSVDVREYLANALLS</sequence>
<keyword evidence="10 11" id="KW-0968">Cytoplasmic vesicle</keyword>
<dbReference type="GO" id="GO:0030126">
    <property type="term" value="C:COPI vesicle coat"/>
    <property type="evidence" value="ECO:0007669"/>
    <property type="project" value="InterPro"/>
</dbReference>
<dbReference type="GO" id="GO:0005198">
    <property type="term" value="F:structural molecule activity"/>
    <property type="evidence" value="ECO:0007669"/>
    <property type="project" value="InterPro"/>
</dbReference>
<dbReference type="EMBL" id="JAFEUZ010000028">
    <property type="protein sequence ID" value="KAG5474512.1"/>
    <property type="molecule type" value="Genomic_DNA"/>
</dbReference>
<keyword evidence="3 11" id="KW-0813">Transport</keyword>
<dbReference type="Pfam" id="PF16381">
    <property type="entry name" value="Coatomer_g_Cpla"/>
    <property type="match status" value="1"/>
</dbReference>
<dbReference type="InterPro" id="IPR011989">
    <property type="entry name" value="ARM-like"/>
</dbReference>
<keyword evidence="6 11" id="KW-0931">ER-Golgi transport</keyword>
<dbReference type="Gene3D" id="2.60.40.1480">
    <property type="entry name" value="Coatomer, gamma subunit, appendage domain"/>
    <property type="match status" value="1"/>
</dbReference>
<keyword evidence="8 11" id="KW-0333">Golgi apparatus</keyword>
<gene>
    <name evidence="15" type="ORF">LSCM1_03298</name>
</gene>
<dbReference type="GeneID" id="92513356"/>
<dbReference type="SUPFAM" id="SSF55711">
    <property type="entry name" value="Subdomain of clathrin and coatomer appendage domain"/>
    <property type="match status" value="1"/>
</dbReference>
<keyword evidence="7 11" id="KW-0653">Protein transport</keyword>
<organism evidence="15 16">
    <name type="scientific">Leishmania martiniquensis</name>
    <dbReference type="NCBI Taxonomy" id="1580590"/>
    <lineage>
        <taxon>Eukaryota</taxon>
        <taxon>Discoba</taxon>
        <taxon>Euglenozoa</taxon>
        <taxon>Kinetoplastea</taxon>
        <taxon>Metakinetoplastina</taxon>
        <taxon>Trypanosomatida</taxon>
        <taxon>Trypanosomatidae</taxon>
        <taxon>Leishmaniinae</taxon>
        <taxon>Leishmania</taxon>
    </lineage>
</organism>
<dbReference type="KEGG" id="lmat:92513356"/>
<evidence type="ECO:0000256" key="3">
    <source>
        <dbReference type="ARBA" id="ARBA00022448"/>
    </source>
</evidence>
<feature type="domain" description="Coatomer gamma subunit appendage Ig-like subdomain" evidence="13">
    <location>
        <begin position="608"/>
        <end position="745"/>
    </location>
</feature>
<dbReference type="InterPro" id="IPR017106">
    <property type="entry name" value="Coatomer_gsu"/>
</dbReference>
<keyword evidence="9 11" id="KW-0472">Membrane</keyword>
<evidence type="ECO:0000256" key="2">
    <source>
        <dbReference type="ARBA" id="ARBA00010720"/>
    </source>
</evidence>